<dbReference type="SUPFAM" id="SSF100950">
    <property type="entry name" value="NagB/RpiA/CoA transferase-like"/>
    <property type="match status" value="1"/>
</dbReference>
<dbReference type="Pfam" id="PF01812">
    <property type="entry name" value="5-FTHF_cyc-lig"/>
    <property type="match status" value="1"/>
</dbReference>
<comment type="catalytic activity">
    <reaction evidence="4">
        <text>(6S)-5-formyl-5,6,7,8-tetrahydrofolate + ATP = (6R)-5,10-methenyltetrahydrofolate + ADP + phosphate</text>
        <dbReference type="Rhea" id="RHEA:10488"/>
        <dbReference type="ChEBI" id="CHEBI:30616"/>
        <dbReference type="ChEBI" id="CHEBI:43474"/>
        <dbReference type="ChEBI" id="CHEBI:57455"/>
        <dbReference type="ChEBI" id="CHEBI:57457"/>
        <dbReference type="ChEBI" id="CHEBI:456216"/>
        <dbReference type="EC" id="6.3.3.2"/>
    </reaction>
</comment>
<keyword evidence="2 4" id="KW-0547">Nucleotide-binding</keyword>
<reference evidence="5 6" key="1">
    <citation type="submission" date="2017-03" db="EMBL/GenBank/DDBJ databases">
        <title>Complete genome sequence of Blastomonas fulva degrading microcsystin LR.</title>
        <authorList>
            <person name="Lee H.-g."/>
            <person name="Jin L."/>
            <person name="oh H.-M."/>
        </authorList>
    </citation>
    <scope>NUCLEOTIDE SEQUENCE [LARGE SCALE GENOMIC DNA]</scope>
    <source>
        <strain evidence="5 6">T2</strain>
    </source>
</reference>
<protein>
    <recommendedName>
        <fullName evidence="4">5-formyltetrahydrofolate cyclo-ligase</fullName>
        <ecNumber evidence="4">6.3.3.2</ecNumber>
    </recommendedName>
</protein>
<dbReference type="PANTHER" id="PTHR23407:SF1">
    <property type="entry name" value="5-FORMYLTETRAHYDROFOLATE CYCLO-LIGASE"/>
    <property type="match status" value="1"/>
</dbReference>
<evidence type="ECO:0000256" key="1">
    <source>
        <dbReference type="ARBA" id="ARBA00010638"/>
    </source>
</evidence>
<dbReference type="Gene3D" id="3.40.50.10420">
    <property type="entry name" value="NagB/RpiA/CoA transferase-like"/>
    <property type="match status" value="1"/>
</dbReference>
<dbReference type="PANTHER" id="PTHR23407">
    <property type="entry name" value="ATPASE INHIBITOR/5-FORMYLTETRAHYDROFOLATE CYCLO-LIGASE"/>
    <property type="match status" value="1"/>
</dbReference>
<comment type="cofactor">
    <cofactor evidence="4">
        <name>Mg(2+)</name>
        <dbReference type="ChEBI" id="CHEBI:18420"/>
    </cofactor>
</comment>
<comment type="similarity">
    <text evidence="1 4">Belongs to the 5-formyltetrahydrofolate cyclo-ligase family.</text>
</comment>
<dbReference type="Proteomes" id="UP000258016">
    <property type="component" value="Chromosome"/>
</dbReference>
<evidence type="ECO:0000256" key="2">
    <source>
        <dbReference type="ARBA" id="ARBA00022741"/>
    </source>
</evidence>
<dbReference type="InterPro" id="IPR024185">
    <property type="entry name" value="FTHF_cligase-like_sf"/>
</dbReference>
<evidence type="ECO:0000256" key="3">
    <source>
        <dbReference type="ARBA" id="ARBA00022840"/>
    </source>
</evidence>
<dbReference type="NCBIfam" id="TIGR02727">
    <property type="entry name" value="MTHFS_bact"/>
    <property type="match status" value="1"/>
</dbReference>
<gene>
    <name evidence="5" type="ORF">B5J99_13440</name>
</gene>
<dbReference type="InterPro" id="IPR037171">
    <property type="entry name" value="NagB/RpiA_transferase-like"/>
</dbReference>
<keyword evidence="4" id="KW-0479">Metal-binding</keyword>
<keyword evidence="3 4" id="KW-0067">ATP-binding</keyword>
<keyword evidence="6" id="KW-1185">Reference proteome</keyword>
<evidence type="ECO:0000256" key="4">
    <source>
        <dbReference type="RuleBase" id="RU361279"/>
    </source>
</evidence>
<accession>A0ABN5BD09</accession>
<sequence>MRAARLAHWQALPDSHRALIFGRPPRIILPLIEHAETVGLYHAMPGEVPTARYADHMLDMGKMIALPWTRSAEGPMIFRFWTGSEQTLEQGPWGPQPHAAMPQVVPGALFMPLVAFDSAMGRLGQGGGHYDAWCAANPDTRRIGLAWTVQQAERVPAEPHDMPLDAVITEQQVLLPHNEREFS</sequence>
<evidence type="ECO:0000313" key="6">
    <source>
        <dbReference type="Proteomes" id="UP000258016"/>
    </source>
</evidence>
<name>A0ABN5BD09_9SPHN</name>
<dbReference type="InterPro" id="IPR002698">
    <property type="entry name" value="FTHF_cligase"/>
</dbReference>
<proteinExistence type="inferred from homology"/>
<organism evidence="5 6">
    <name type="scientific">Blastomonas fulva</name>
    <dbReference type="NCBI Taxonomy" id="1550728"/>
    <lineage>
        <taxon>Bacteria</taxon>
        <taxon>Pseudomonadati</taxon>
        <taxon>Pseudomonadota</taxon>
        <taxon>Alphaproteobacteria</taxon>
        <taxon>Sphingomonadales</taxon>
        <taxon>Sphingomonadaceae</taxon>
        <taxon>Blastomonas</taxon>
    </lineage>
</organism>
<keyword evidence="4" id="KW-0460">Magnesium</keyword>
<dbReference type="EC" id="6.3.3.2" evidence="4"/>
<dbReference type="EMBL" id="CP020083">
    <property type="protein sequence ID" value="ASR53539.1"/>
    <property type="molecule type" value="Genomic_DNA"/>
</dbReference>
<evidence type="ECO:0000313" key="5">
    <source>
        <dbReference type="EMBL" id="ASR53539.1"/>
    </source>
</evidence>